<dbReference type="InterPro" id="IPR000120">
    <property type="entry name" value="Amidase"/>
</dbReference>
<proteinExistence type="inferred from homology"/>
<dbReference type="Pfam" id="PF01425">
    <property type="entry name" value="Amidase"/>
    <property type="match status" value="1"/>
</dbReference>
<reference evidence="3 4" key="1">
    <citation type="submission" date="2016-10" db="EMBL/GenBank/DDBJ databases">
        <authorList>
            <person name="de Groot N.N."/>
        </authorList>
    </citation>
    <scope>NUCLEOTIDE SEQUENCE [LARGE SCALE GENOMIC DNA]</scope>
    <source>
        <strain evidence="3 4">GAS522</strain>
    </source>
</reference>
<dbReference type="GO" id="GO:0016787">
    <property type="term" value="F:hydrolase activity"/>
    <property type="evidence" value="ECO:0007669"/>
    <property type="project" value="UniProtKB-KW"/>
</dbReference>
<comment type="similarity">
    <text evidence="1">Belongs to the amidase family.</text>
</comment>
<dbReference type="Proteomes" id="UP000183208">
    <property type="component" value="Unassembled WGS sequence"/>
</dbReference>
<dbReference type="RefSeq" id="WP_074822524.1">
    <property type="nucleotide sequence ID" value="NZ_FNTI01000001.1"/>
</dbReference>
<dbReference type="AlphaFoldDB" id="A0A1M7AIC6"/>
<protein>
    <submittedName>
        <fullName evidence="3">Amidase/6-aminohexanoate-cyclic-dimer hydrolase</fullName>
    </submittedName>
</protein>
<feature type="domain" description="Amidase" evidence="2">
    <location>
        <begin position="36"/>
        <end position="464"/>
    </location>
</feature>
<dbReference type="InterPro" id="IPR036928">
    <property type="entry name" value="AS_sf"/>
</dbReference>
<evidence type="ECO:0000259" key="2">
    <source>
        <dbReference type="Pfam" id="PF01425"/>
    </source>
</evidence>
<organism evidence="3 4">
    <name type="scientific">Bradyrhizobium lablabi</name>
    <dbReference type="NCBI Taxonomy" id="722472"/>
    <lineage>
        <taxon>Bacteria</taxon>
        <taxon>Pseudomonadati</taxon>
        <taxon>Pseudomonadota</taxon>
        <taxon>Alphaproteobacteria</taxon>
        <taxon>Hyphomicrobiales</taxon>
        <taxon>Nitrobacteraceae</taxon>
        <taxon>Bradyrhizobium</taxon>
    </lineage>
</organism>
<keyword evidence="3" id="KW-0378">Hydrolase</keyword>
<evidence type="ECO:0000313" key="3">
    <source>
        <dbReference type="EMBL" id="SED41425.1"/>
    </source>
</evidence>
<dbReference type="PANTHER" id="PTHR11895:SF7">
    <property type="entry name" value="GLUTAMYL-TRNA(GLN) AMIDOTRANSFERASE SUBUNIT A, MITOCHONDRIAL"/>
    <property type="match status" value="1"/>
</dbReference>
<dbReference type="Gene3D" id="3.90.1300.10">
    <property type="entry name" value="Amidase signature (AS) domain"/>
    <property type="match status" value="1"/>
</dbReference>
<dbReference type="EMBL" id="FNTI01000001">
    <property type="protein sequence ID" value="SED41425.1"/>
    <property type="molecule type" value="Genomic_DNA"/>
</dbReference>
<evidence type="ECO:0000256" key="1">
    <source>
        <dbReference type="ARBA" id="ARBA00009199"/>
    </source>
</evidence>
<accession>A0A1M7AIC6</accession>
<sequence length="491" mass="52494">MTLPMSWDEWTRHDGTALAARVRKGELTAAELAKQAAAGIAKVNPALSAVVEVFEDAIADPGSNGANPDGPFAGLPFLMKDLGPTMKGRLQEMGSLIMRGNRATSDTFLTGKFRHAGLNLIGRTTTPEFGVCSSAENPAVYITRNPWNTDYTTCGSSAGSAATVAAGVVPIAHATDGGGSIRIPAGVNGNIGLKVSRGVFSLAPLMSDLTGLVSIQGCQSRSVRDTAAFVDACRGPAPGEFMPFWTTPEPYTEMITRDPGRLRIALSHQWGEYRATPQIATELARVGKFLESLGHHVDYALPDLDFPAAFEAQTACYVSNFAQVIGNMLAARGLDRPPADLIEPVNIRIWEAGRHNSFTERARMQAVFNTTSRGFGDFFEQWDIILTPITALPTPKVGTTEYLTISDNPSVADWFGNLWRNFAFTPLANLCGIPAISLPLATHEHGLPLGIQAQAKQANDGLLLQLAAQIERAIGGKWNSGERPGVHVTNG</sequence>
<evidence type="ECO:0000313" key="4">
    <source>
        <dbReference type="Proteomes" id="UP000183208"/>
    </source>
</evidence>
<dbReference type="PANTHER" id="PTHR11895">
    <property type="entry name" value="TRANSAMIDASE"/>
    <property type="match status" value="1"/>
</dbReference>
<name>A0A1M7AIC6_9BRAD</name>
<dbReference type="SUPFAM" id="SSF75304">
    <property type="entry name" value="Amidase signature (AS) enzymes"/>
    <property type="match status" value="1"/>
</dbReference>
<gene>
    <name evidence="3" type="ORF">SAMN05444171_4045</name>
</gene>
<dbReference type="InterPro" id="IPR023631">
    <property type="entry name" value="Amidase_dom"/>
</dbReference>